<comment type="caution">
    <text evidence="3">The sequence shown here is derived from an EMBL/GenBank/DDBJ whole genome shotgun (WGS) entry which is preliminary data.</text>
</comment>
<dbReference type="Proteomes" id="UP000722791">
    <property type="component" value="Unassembled WGS sequence"/>
</dbReference>
<evidence type="ECO:0000313" key="3">
    <source>
        <dbReference type="EMBL" id="GIM12824.1"/>
    </source>
</evidence>
<proteinExistence type="predicted"/>
<feature type="region of interest" description="Disordered" evidence="1">
    <location>
        <begin position="31"/>
        <end position="55"/>
    </location>
</feature>
<feature type="compositionally biased region" description="Basic residues" evidence="1">
    <location>
        <begin position="320"/>
        <end position="330"/>
    </location>
</feature>
<feature type="compositionally biased region" description="Low complexity" evidence="1">
    <location>
        <begin position="126"/>
        <end position="140"/>
    </location>
</feature>
<feature type="compositionally biased region" description="Polar residues" evidence="1">
    <location>
        <begin position="32"/>
        <end position="55"/>
    </location>
</feature>
<dbReference type="Pfam" id="PF11360">
    <property type="entry name" value="DUF3110"/>
    <property type="match status" value="1"/>
</dbReference>
<dbReference type="AlphaFoldDB" id="A0A8J4GSQ2"/>
<evidence type="ECO:0000313" key="5">
    <source>
        <dbReference type="Proteomes" id="UP000747110"/>
    </source>
</evidence>
<feature type="region of interest" description="Disordered" evidence="1">
    <location>
        <begin position="314"/>
        <end position="334"/>
    </location>
</feature>
<protein>
    <submittedName>
        <fullName evidence="3">Uncharacterized protein</fullName>
    </submittedName>
</protein>
<reference evidence="3" key="1">
    <citation type="journal article" date="2021" name="Proc. Natl. Acad. Sci. U.S.A.">
        <title>Three genomes in the algal genus Volvox reveal the fate of a haploid sex-determining region after a transition to homothallism.</title>
        <authorList>
            <person name="Yamamoto K."/>
            <person name="Hamaji T."/>
            <person name="Kawai-Toyooka H."/>
            <person name="Matsuzaki R."/>
            <person name="Takahashi F."/>
            <person name="Nishimura Y."/>
            <person name="Kawachi M."/>
            <person name="Noguchi H."/>
            <person name="Minakuchi Y."/>
            <person name="Umen J.G."/>
            <person name="Toyoda A."/>
            <person name="Nozaki H."/>
        </authorList>
    </citation>
    <scope>NUCLEOTIDE SEQUENCE</scope>
    <source>
        <strain evidence="3">NIES-3785</strain>
        <strain evidence="2">NIES-3786</strain>
    </source>
</reference>
<feature type="compositionally biased region" description="Polar residues" evidence="1">
    <location>
        <begin position="97"/>
        <end position="114"/>
    </location>
</feature>
<evidence type="ECO:0000256" key="1">
    <source>
        <dbReference type="SAM" id="MobiDB-lite"/>
    </source>
</evidence>
<dbReference type="OrthoDB" id="515121at2759"/>
<keyword evidence="5" id="KW-1185">Reference proteome</keyword>
<feature type="compositionally biased region" description="Basic and acidic residues" evidence="1">
    <location>
        <begin position="81"/>
        <end position="91"/>
    </location>
</feature>
<dbReference type="Proteomes" id="UP000747110">
    <property type="component" value="Unassembled WGS sequence"/>
</dbReference>
<name>A0A8J4GSQ2_9CHLO</name>
<accession>A0A8J4GSQ2</accession>
<organism evidence="3 4">
    <name type="scientific">Volvox reticuliferus</name>
    <dbReference type="NCBI Taxonomy" id="1737510"/>
    <lineage>
        <taxon>Eukaryota</taxon>
        <taxon>Viridiplantae</taxon>
        <taxon>Chlorophyta</taxon>
        <taxon>core chlorophytes</taxon>
        <taxon>Chlorophyceae</taxon>
        <taxon>CS clade</taxon>
        <taxon>Chlamydomonadales</taxon>
        <taxon>Volvocaceae</taxon>
        <taxon>Volvox</taxon>
    </lineage>
</organism>
<evidence type="ECO:0000313" key="4">
    <source>
        <dbReference type="Proteomes" id="UP000722791"/>
    </source>
</evidence>
<dbReference type="EMBL" id="BNCP01000019">
    <property type="protein sequence ID" value="GIL80511.1"/>
    <property type="molecule type" value="Genomic_DNA"/>
</dbReference>
<dbReference type="InterPro" id="IPR021503">
    <property type="entry name" value="DUF3110"/>
</dbReference>
<dbReference type="EMBL" id="BNCQ01000045">
    <property type="protein sequence ID" value="GIM12824.1"/>
    <property type="molecule type" value="Genomic_DNA"/>
</dbReference>
<gene>
    <name evidence="2" type="ORF">Vretifemale_9703</name>
    <name evidence="3" type="ORF">Vretimale_16056</name>
</gene>
<feature type="region of interest" description="Disordered" evidence="1">
    <location>
        <begin position="71"/>
        <end position="151"/>
    </location>
</feature>
<evidence type="ECO:0000313" key="2">
    <source>
        <dbReference type="EMBL" id="GIL80511.1"/>
    </source>
</evidence>
<sequence>MLMFQRQLRASQNGLVKQCSSELAASPCALSNGASRNNSFSRRAPAGQSSLPHSRSRTSLLVACNLYNGHNGDISANDANTPKERKPKGYGEPKAQSYPQQHSQAHFGNANNSKRAARDAEPDAQPPFSASISRSSPIRPLNSEQSWDFTPEPFVPNPANLPTNEEHHLYPPRPLFTWTSQPGMDLFRVCSRTWNRLRQVFVILFGVGERETEGIYSLRAFSNDGSPHETIIAFECEEEAQRYAGLLEASMDHKPHVCSIPPLELLSFCLDQTYACRLEPKGSLLIPPDFNVAITDWERSLRLRDGKFAVLDAEPPRLPPQRRPRRRLRQRPAAGAATLTLPPASIHNSSSLASRTFRMLVAGTPRPWRGTRDSAGPSWRRFAHGWRHFCRNPNLIRLNLRYLETSKSIFELCVSGRDGAQY</sequence>